<dbReference type="EMBL" id="JAAGRQ010000047">
    <property type="protein sequence ID" value="NDY57428.1"/>
    <property type="molecule type" value="Genomic_DNA"/>
</dbReference>
<protein>
    <submittedName>
        <fullName evidence="1">Host nuclease inhibitor protein</fullName>
    </submittedName>
</protein>
<keyword evidence="2" id="KW-1185">Reference proteome</keyword>
<evidence type="ECO:0000313" key="1">
    <source>
        <dbReference type="EMBL" id="NDY57428.1"/>
    </source>
</evidence>
<gene>
    <name evidence="1" type="ORF">G3N56_11820</name>
</gene>
<name>A0A7K3NMN1_9BACT</name>
<reference evidence="1 2" key="1">
    <citation type="submission" date="2020-02" db="EMBL/GenBank/DDBJ databases">
        <title>Comparative genomics of sulfur disproportionating microorganisms.</title>
        <authorList>
            <person name="Ward L.M."/>
            <person name="Bertran E."/>
            <person name="Johnston D.T."/>
        </authorList>
    </citation>
    <scope>NUCLEOTIDE SEQUENCE [LARGE SCALE GENOMIC DNA]</scope>
    <source>
        <strain evidence="1 2">DSM 3696</strain>
    </source>
</reference>
<dbReference type="RefSeq" id="WP_163302469.1">
    <property type="nucleotide sequence ID" value="NZ_JAAGRQ010000047.1"/>
</dbReference>
<accession>A0A7K3NMN1</accession>
<dbReference type="Proteomes" id="UP000469724">
    <property type="component" value="Unassembled WGS sequence"/>
</dbReference>
<organism evidence="1 2">
    <name type="scientific">Desulfolutivibrio sulfodismutans</name>
    <dbReference type="NCBI Taxonomy" id="63561"/>
    <lineage>
        <taxon>Bacteria</taxon>
        <taxon>Pseudomonadati</taxon>
        <taxon>Thermodesulfobacteriota</taxon>
        <taxon>Desulfovibrionia</taxon>
        <taxon>Desulfovibrionales</taxon>
        <taxon>Desulfovibrionaceae</taxon>
        <taxon>Desulfolutivibrio</taxon>
    </lineage>
</organism>
<comment type="caution">
    <text evidence="1">The sequence shown here is derived from an EMBL/GenBank/DDBJ whole genome shotgun (WGS) entry which is preliminary data.</text>
</comment>
<sequence length="83" mass="9205">MAVAYCFTNGVIHVDQECPQGALPIASGDSHKLHECLEGMATLAWDNKTLLIPGFGFAENEDEKLDAVLEFSRLVEQSLRREQ</sequence>
<evidence type="ECO:0000313" key="2">
    <source>
        <dbReference type="Proteomes" id="UP000469724"/>
    </source>
</evidence>
<dbReference type="AlphaFoldDB" id="A0A7K3NMN1"/>
<proteinExistence type="predicted"/>